<dbReference type="RefSeq" id="WP_324669785.1">
    <property type="nucleotide sequence ID" value="NZ_CP141614.1"/>
</dbReference>
<proteinExistence type="predicted"/>
<name>A0ABZ1BTC2_9FIRM</name>
<feature type="transmembrane region" description="Helical" evidence="1">
    <location>
        <begin position="174"/>
        <end position="190"/>
    </location>
</feature>
<keyword evidence="1" id="KW-0812">Transmembrane</keyword>
<evidence type="ECO:0000256" key="1">
    <source>
        <dbReference type="SAM" id="Phobius"/>
    </source>
</evidence>
<keyword evidence="1" id="KW-0472">Membrane</keyword>
<feature type="transmembrane region" description="Helical" evidence="1">
    <location>
        <begin position="6"/>
        <end position="25"/>
    </location>
</feature>
<evidence type="ECO:0000313" key="2">
    <source>
        <dbReference type="EMBL" id="WRP15382.1"/>
    </source>
</evidence>
<gene>
    <name evidence="2" type="ORF">VLY81_04245</name>
</gene>
<feature type="transmembrane region" description="Helical" evidence="1">
    <location>
        <begin position="97"/>
        <end position="118"/>
    </location>
</feature>
<feature type="transmembrane region" description="Helical" evidence="1">
    <location>
        <begin position="66"/>
        <end position="90"/>
    </location>
</feature>
<feature type="transmembrane region" description="Helical" evidence="1">
    <location>
        <begin position="37"/>
        <end position="54"/>
    </location>
</feature>
<dbReference type="Proteomes" id="UP001333102">
    <property type="component" value="Chromosome"/>
</dbReference>
<dbReference type="EMBL" id="CP141614">
    <property type="protein sequence ID" value="WRP15382.1"/>
    <property type="molecule type" value="Genomic_DNA"/>
</dbReference>
<evidence type="ECO:0000313" key="3">
    <source>
        <dbReference type="Proteomes" id="UP001333102"/>
    </source>
</evidence>
<accession>A0ABZ1BTC2</accession>
<organism evidence="2 3">
    <name type="scientific">Geochorda subterranea</name>
    <dbReference type="NCBI Taxonomy" id="3109564"/>
    <lineage>
        <taxon>Bacteria</taxon>
        <taxon>Bacillati</taxon>
        <taxon>Bacillota</taxon>
        <taxon>Limnochordia</taxon>
        <taxon>Limnochordales</taxon>
        <taxon>Geochordaceae</taxon>
        <taxon>Geochorda</taxon>
    </lineage>
</organism>
<reference evidence="3" key="1">
    <citation type="submission" date="2023-12" db="EMBL/GenBank/DDBJ databases">
        <title>Novel isolates from deep terrestrial aquifers shed light on the physiology and ecology of the class Limnochordia.</title>
        <authorList>
            <person name="Karnachuk O.V."/>
            <person name="Lukina A.P."/>
            <person name="Avakyan M.R."/>
            <person name="Kadnikov V."/>
            <person name="Begmatov S."/>
            <person name="Beletsky A.V."/>
            <person name="Mardanov A.V."/>
            <person name="Ravin N.V."/>
        </authorList>
    </citation>
    <scope>NUCLEOTIDE SEQUENCE [LARGE SCALE GENOMIC DNA]</scope>
    <source>
        <strain evidence="3">LN</strain>
    </source>
</reference>
<keyword evidence="3" id="KW-1185">Reference proteome</keyword>
<sequence>MASWLHAVVPAAAGLTSSVLAVLVLRRYRQRRRPHHLFWGIGLVMYAVGGWAEVHRALFGFTDLGFRLWYLSGAVLVAAYLGQGTAYLLLRPRVADALTVLLLAGSAFAAWRVMTAVLDPAAAQGVELTGRVIVSPGVRVLTPFFNVYGTLLLVGGAAYSAWQFYRRGGSRDRMIGNVLIAAGGLAPAIGGTLSRFGLPGLYVGELVGAVLLYEGFVRASASRAPAGAAAPSSPAVPRA</sequence>
<keyword evidence="1" id="KW-1133">Transmembrane helix</keyword>
<evidence type="ECO:0008006" key="4">
    <source>
        <dbReference type="Google" id="ProtNLM"/>
    </source>
</evidence>
<feature type="transmembrane region" description="Helical" evidence="1">
    <location>
        <begin position="138"/>
        <end position="162"/>
    </location>
</feature>
<protein>
    <recommendedName>
        <fullName evidence="4">Histidine kinase N-terminal 7TM region domain-containing protein</fullName>
    </recommendedName>
</protein>